<evidence type="ECO:0000256" key="1">
    <source>
        <dbReference type="ARBA" id="ARBA00005417"/>
    </source>
</evidence>
<dbReference type="GO" id="GO:0016887">
    <property type="term" value="F:ATP hydrolysis activity"/>
    <property type="evidence" value="ECO:0007669"/>
    <property type="project" value="InterPro"/>
</dbReference>
<dbReference type="Gene3D" id="3.40.50.300">
    <property type="entry name" value="P-loop containing nucleotide triphosphate hydrolases"/>
    <property type="match status" value="1"/>
</dbReference>
<keyword evidence="2" id="KW-0813">Transport</keyword>
<feature type="domain" description="ABC transporter" evidence="6">
    <location>
        <begin position="4"/>
        <end position="233"/>
    </location>
</feature>
<name>A0A6L7GA96_9RHOB</name>
<evidence type="ECO:0000259" key="6">
    <source>
        <dbReference type="PROSITE" id="PS50893"/>
    </source>
</evidence>
<evidence type="ECO:0000256" key="2">
    <source>
        <dbReference type="ARBA" id="ARBA00022448"/>
    </source>
</evidence>
<accession>A0A6L7GA96</accession>
<dbReference type="Proteomes" id="UP000477911">
    <property type="component" value="Unassembled WGS sequence"/>
</dbReference>
<dbReference type="GO" id="GO:0015658">
    <property type="term" value="F:branched-chain amino acid transmembrane transporter activity"/>
    <property type="evidence" value="ECO:0007669"/>
    <property type="project" value="TreeGrafter"/>
</dbReference>
<dbReference type="AlphaFoldDB" id="A0A6L7GA96"/>
<keyword evidence="8" id="KW-1185">Reference proteome</keyword>
<keyword evidence="5" id="KW-0029">Amino-acid transport</keyword>
<reference evidence="7 8" key="1">
    <citation type="submission" date="2019-12" db="EMBL/GenBank/DDBJ databases">
        <authorList>
            <person name="Li M."/>
        </authorList>
    </citation>
    <scope>NUCLEOTIDE SEQUENCE [LARGE SCALE GENOMIC DNA]</scope>
    <source>
        <strain evidence="7 8">GBMRC 2024</strain>
    </source>
</reference>
<dbReference type="PANTHER" id="PTHR43820">
    <property type="entry name" value="HIGH-AFFINITY BRANCHED-CHAIN AMINO ACID TRANSPORT ATP-BINDING PROTEIN LIVF"/>
    <property type="match status" value="1"/>
</dbReference>
<dbReference type="InterPro" id="IPR052156">
    <property type="entry name" value="BCAA_Transport_ATP-bd_LivF"/>
</dbReference>
<dbReference type="SMART" id="SM00382">
    <property type="entry name" value="AAA"/>
    <property type="match status" value="1"/>
</dbReference>
<dbReference type="GO" id="GO:0015807">
    <property type="term" value="P:L-amino acid transport"/>
    <property type="evidence" value="ECO:0007669"/>
    <property type="project" value="TreeGrafter"/>
</dbReference>
<protein>
    <submittedName>
        <fullName evidence="7">ATP-binding cassette domain-containing protein</fullName>
    </submittedName>
</protein>
<evidence type="ECO:0000256" key="4">
    <source>
        <dbReference type="ARBA" id="ARBA00022840"/>
    </source>
</evidence>
<proteinExistence type="inferred from homology"/>
<evidence type="ECO:0000313" key="8">
    <source>
        <dbReference type="Proteomes" id="UP000477911"/>
    </source>
</evidence>
<dbReference type="InterPro" id="IPR027417">
    <property type="entry name" value="P-loop_NTPase"/>
</dbReference>
<evidence type="ECO:0000256" key="3">
    <source>
        <dbReference type="ARBA" id="ARBA00022741"/>
    </source>
</evidence>
<comment type="caution">
    <text evidence="7">The sequence shown here is derived from an EMBL/GenBank/DDBJ whole genome shotgun (WGS) entry which is preliminary data.</text>
</comment>
<dbReference type="SUPFAM" id="SSF52540">
    <property type="entry name" value="P-loop containing nucleoside triphosphate hydrolases"/>
    <property type="match status" value="1"/>
</dbReference>
<dbReference type="PROSITE" id="PS00211">
    <property type="entry name" value="ABC_TRANSPORTER_1"/>
    <property type="match status" value="1"/>
</dbReference>
<dbReference type="Pfam" id="PF00005">
    <property type="entry name" value="ABC_tran"/>
    <property type="match status" value="1"/>
</dbReference>
<evidence type="ECO:0000313" key="7">
    <source>
        <dbReference type="EMBL" id="MXN20965.1"/>
    </source>
</evidence>
<gene>
    <name evidence="7" type="ORF">GR170_24335</name>
</gene>
<dbReference type="InterPro" id="IPR017871">
    <property type="entry name" value="ABC_transporter-like_CS"/>
</dbReference>
<dbReference type="CDD" id="cd03224">
    <property type="entry name" value="ABC_TM1139_LivF_branched"/>
    <property type="match status" value="1"/>
</dbReference>
<dbReference type="GO" id="GO:0005524">
    <property type="term" value="F:ATP binding"/>
    <property type="evidence" value="ECO:0007669"/>
    <property type="project" value="UniProtKB-KW"/>
</dbReference>
<keyword evidence="3" id="KW-0547">Nucleotide-binding</keyword>
<dbReference type="RefSeq" id="WP_160897083.1">
    <property type="nucleotide sequence ID" value="NZ_WUMU01000039.1"/>
</dbReference>
<dbReference type="EMBL" id="WUMU01000039">
    <property type="protein sequence ID" value="MXN20965.1"/>
    <property type="molecule type" value="Genomic_DNA"/>
</dbReference>
<sequence length="233" mass="25475">MDVIQIERLEAFYGDMQALFGVSLGLRAGETFALVGANGAGKSTLMRALVGLVRDRRGHIRLGGEELIATSPEQIARAGIALVPEGRQLFASLTVEENLQMGAMNRRRGPWDLEAIYGLFPVLRERRRQMAVTMSGGQQQMVAIGRALMANPRVLLCDELSLGLAPVIVSQIYDSFARIRAEGMSMIIVEQDIERAIAVSDRMACLLHGQVTLRVEDTARVDIDALSAAYFGE</sequence>
<keyword evidence="4 7" id="KW-0067">ATP-binding</keyword>
<dbReference type="InterPro" id="IPR003593">
    <property type="entry name" value="AAA+_ATPase"/>
</dbReference>
<dbReference type="InterPro" id="IPR003439">
    <property type="entry name" value="ABC_transporter-like_ATP-bd"/>
</dbReference>
<comment type="similarity">
    <text evidence="1">Belongs to the ABC transporter superfamily.</text>
</comment>
<dbReference type="PROSITE" id="PS50893">
    <property type="entry name" value="ABC_TRANSPORTER_2"/>
    <property type="match status" value="1"/>
</dbReference>
<dbReference type="PANTHER" id="PTHR43820:SF4">
    <property type="entry name" value="HIGH-AFFINITY BRANCHED-CHAIN AMINO ACID TRANSPORT ATP-BINDING PROTEIN LIVF"/>
    <property type="match status" value="1"/>
</dbReference>
<organism evidence="7 8">
    <name type="scientific">Pseudooceanicola albus</name>
    <dbReference type="NCBI Taxonomy" id="2692189"/>
    <lineage>
        <taxon>Bacteria</taxon>
        <taxon>Pseudomonadati</taxon>
        <taxon>Pseudomonadota</taxon>
        <taxon>Alphaproteobacteria</taxon>
        <taxon>Rhodobacterales</taxon>
        <taxon>Paracoccaceae</taxon>
        <taxon>Pseudooceanicola</taxon>
    </lineage>
</organism>
<evidence type="ECO:0000256" key="5">
    <source>
        <dbReference type="ARBA" id="ARBA00022970"/>
    </source>
</evidence>